<feature type="domain" description="HTH myb-type" evidence="6">
    <location>
        <begin position="289"/>
        <end position="344"/>
    </location>
</feature>
<accession>A0A4P9XN70</accession>
<dbReference type="InterPro" id="IPR009057">
    <property type="entry name" value="Homeodomain-like_sf"/>
</dbReference>
<dbReference type="AlphaFoldDB" id="A0A4P9XN70"/>
<keyword evidence="2" id="KW-0238">DNA-binding</keyword>
<evidence type="ECO:0000259" key="6">
    <source>
        <dbReference type="PROSITE" id="PS51294"/>
    </source>
</evidence>
<dbReference type="SUPFAM" id="SSF46689">
    <property type="entry name" value="Homeodomain-like"/>
    <property type="match status" value="1"/>
</dbReference>
<dbReference type="Gene3D" id="1.10.10.60">
    <property type="entry name" value="Homeodomain-like"/>
    <property type="match status" value="1"/>
</dbReference>
<dbReference type="PANTHER" id="PTHR46621:SF1">
    <property type="entry name" value="SNRNA-ACTIVATING PROTEIN COMPLEX SUBUNIT 4"/>
    <property type="match status" value="1"/>
</dbReference>
<dbReference type="GO" id="GO:0042796">
    <property type="term" value="P:snRNA transcription by RNA polymerase III"/>
    <property type="evidence" value="ECO:0007669"/>
    <property type="project" value="TreeGrafter"/>
</dbReference>
<keyword evidence="3" id="KW-0804">Transcription</keyword>
<name>A0A4P9XN70_9FUNG</name>
<dbReference type="PANTHER" id="PTHR46621">
    <property type="entry name" value="SNRNA-ACTIVATING PROTEIN COMPLEX SUBUNIT 4"/>
    <property type="match status" value="1"/>
</dbReference>
<evidence type="ECO:0000256" key="4">
    <source>
        <dbReference type="ARBA" id="ARBA00023242"/>
    </source>
</evidence>
<evidence type="ECO:0000259" key="5">
    <source>
        <dbReference type="PROSITE" id="PS50090"/>
    </source>
</evidence>
<dbReference type="GO" id="GO:0000978">
    <property type="term" value="F:RNA polymerase II cis-regulatory region sequence-specific DNA binding"/>
    <property type="evidence" value="ECO:0007669"/>
    <property type="project" value="TreeGrafter"/>
</dbReference>
<dbReference type="SMART" id="SM00717">
    <property type="entry name" value="SANT"/>
    <property type="match status" value="3"/>
</dbReference>
<keyword evidence="1" id="KW-0805">Transcription regulation</keyword>
<dbReference type="PROSITE" id="PS51294">
    <property type="entry name" value="HTH_MYB"/>
    <property type="match status" value="1"/>
</dbReference>
<reference evidence="8" key="1">
    <citation type="journal article" date="2018" name="Nat. Microbiol.">
        <title>Leveraging single-cell genomics to expand the fungal tree of life.</title>
        <authorList>
            <person name="Ahrendt S.R."/>
            <person name="Quandt C.A."/>
            <person name="Ciobanu D."/>
            <person name="Clum A."/>
            <person name="Salamov A."/>
            <person name="Andreopoulos B."/>
            <person name="Cheng J.F."/>
            <person name="Woyke T."/>
            <person name="Pelin A."/>
            <person name="Henrissat B."/>
            <person name="Reynolds N.K."/>
            <person name="Benny G.L."/>
            <person name="Smith M.E."/>
            <person name="James T.Y."/>
            <person name="Grigoriev I.V."/>
        </authorList>
    </citation>
    <scope>NUCLEOTIDE SEQUENCE [LARGE SCALE GENOMIC DNA]</scope>
    <source>
        <strain evidence="8">RSA 1356</strain>
    </source>
</reference>
<dbReference type="Pfam" id="PF13921">
    <property type="entry name" value="Myb_DNA-bind_6"/>
    <property type="match status" value="1"/>
</dbReference>
<dbReference type="InterPro" id="IPR017930">
    <property type="entry name" value="Myb_dom"/>
</dbReference>
<evidence type="ECO:0000313" key="8">
    <source>
        <dbReference type="Proteomes" id="UP000271241"/>
    </source>
</evidence>
<feature type="non-terminal residue" evidence="7">
    <location>
        <position position="360"/>
    </location>
</feature>
<dbReference type="GO" id="GO:0042795">
    <property type="term" value="P:snRNA transcription by RNA polymerase II"/>
    <property type="evidence" value="ECO:0007669"/>
    <property type="project" value="TreeGrafter"/>
</dbReference>
<proteinExistence type="predicted"/>
<evidence type="ECO:0000256" key="2">
    <source>
        <dbReference type="ARBA" id="ARBA00023125"/>
    </source>
</evidence>
<gene>
    <name evidence="7" type="ORF">THASP1DRAFT_30808</name>
</gene>
<organism evidence="7 8">
    <name type="scientific">Thamnocephalis sphaerospora</name>
    <dbReference type="NCBI Taxonomy" id="78915"/>
    <lineage>
        <taxon>Eukaryota</taxon>
        <taxon>Fungi</taxon>
        <taxon>Fungi incertae sedis</taxon>
        <taxon>Zoopagomycota</taxon>
        <taxon>Zoopagomycotina</taxon>
        <taxon>Zoopagomycetes</taxon>
        <taxon>Zoopagales</taxon>
        <taxon>Sigmoideomycetaceae</taxon>
        <taxon>Thamnocephalis</taxon>
    </lineage>
</organism>
<dbReference type="PROSITE" id="PS50090">
    <property type="entry name" value="MYB_LIKE"/>
    <property type="match status" value="1"/>
</dbReference>
<feature type="domain" description="Myb-like" evidence="5">
    <location>
        <begin position="289"/>
        <end position="340"/>
    </location>
</feature>
<sequence length="360" mass="41103">MWLKRTSTLLGRVQYGHVLTRQLTGASGLQPQTKTVPLQTTASEPQYHALTRRPVTAWLHASDHDGLRVISRKRLCHRHNNKATKDADTCAAAVEAGATAKNKPMYIKAGFVVNNQSSRKKWTAEEMVTLIRAVSSEDPEHIGDQTHRERDDFAISEMMARAVKDLNHRSPYACLMQYYFLRNAARHLQQLADSKGADFDVAKEVADANLPNISIEMILALKEAGHLLEALPGSRDKRESHRWSEVDRLALLDVVNVHDITWNSLSLMAARVGRSPFACLLHLRFLRDNMSIRQGQWLPDEKERLQDAVERYGRSNWREVATEVGTRNVRQCWTHWHNVMNARRSNRYWTPEEDAQLTAA</sequence>
<dbReference type="EMBL" id="KZ992728">
    <property type="protein sequence ID" value="RKP07383.1"/>
    <property type="molecule type" value="Genomic_DNA"/>
</dbReference>
<evidence type="ECO:0000256" key="1">
    <source>
        <dbReference type="ARBA" id="ARBA00023015"/>
    </source>
</evidence>
<dbReference type="STRING" id="78915.A0A4P9XN70"/>
<dbReference type="CDD" id="cd00167">
    <property type="entry name" value="SANT"/>
    <property type="match status" value="1"/>
</dbReference>
<evidence type="ECO:0008006" key="9">
    <source>
        <dbReference type="Google" id="ProtNLM"/>
    </source>
</evidence>
<dbReference type="GO" id="GO:0019185">
    <property type="term" value="C:snRNA-activating protein complex"/>
    <property type="evidence" value="ECO:0007669"/>
    <property type="project" value="TreeGrafter"/>
</dbReference>
<dbReference type="OrthoDB" id="2143914at2759"/>
<dbReference type="InterPro" id="IPR051575">
    <property type="entry name" value="Myb-like_DNA-bd"/>
</dbReference>
<keyword evidence="8" id="KW-1185">Reference proteome</keyword>
<dbReference type="Proteomes" id="UP000271241">
    <property type="component" value="Unassembled WGS sequence"/>
</dbReference>
<evidence type="ECO:0000256" key="3">
    <source>
        <dbReference type="ARBA" id="ARBA00023163"/>
    </source>
</evidence>
<dbReference type="InterPro" id="IPR001005">
    <property type="entry name" value="SANT/Myb"/>
</dbReference>
<protein>
    <recommendedName>
        <fullName evidence="9">Homeodomain-like protein</fullName>
    </recommendedName>
</protein>
<dbReference type="GO" id="GO:0001006">
    <property type="term" value="F:RNA polymerase III type 3 promoter sequence-specific DNA binding"/>
    <property type="evidence" value="ECO:0007669"/>
    <property type="project" value="TreeGrafter"/>
</dbReference>
<keyword evidence="4" id="KW-0539">Nucleus</keyword>
<evidence type="ECO:0000313" key="7">
    <source>
        <dbReference type="EMBL" id="RKP07383.1"/>
    </source>
</evidence>